<dbReference type="PIRSF" id="PIRSF001357">
    <property type="entry name" value="DeoC"/>
    <property type="match status" value="1"/>
</dbReference>
<keyword evidence="9" id="KW-1185">Reference proteome</keyword>
<dbReference type="GO" id="GO:0006018">
    <property type="term" value="P:2-deoxyribose 1-phosphate catabolic process"/>
    <property type="evidence" value="ECO:0007669"/>
    <property type="project" value="UniProtKB-UniRule"/>
</dbReference>
<evidence type="ECO:0000256" key="5">
    <source>
        <dbReference type="ARBA" id="ARBA00048791"/>
    </source>
</evidence>
<dbReference type="EMBL" id="BMWX01000005">
    <property type="protein sequence ID" value="GGZ34827.1"/>
    <property type="molecule type" value="Genomic_DNA"/>
</dbReference>
<comment type="similarity">
    <text evidence="1 7">Belongs to the DeoC/FbaB aldolase family. DeoC type 1 subfamily.</text>
</comment>
<comment type="function">
    <text evidence="6 7">Catalyzes a reversible aldol reaction between acetaldehyde and D-glyceraldehyde 3-phosphate to generate 2-deoxy-D-ribose 5-phosphate.</text>
</comment>
<dbReference type="CDD" id="cd00959">
    <property type="entry name" value="DeoC"/>
    <property type="match status" value="1"/>
</dbReference>
<evidence type="ECO:0000256" key="4">
    <source>
        <dbReference type="ARBA" id="ARBA00023270"/>
    </source>
</evidence>
<dbReference type="GO" id="GO:0005737">
    <property type="term" value="C:cytoplasm"/>
    <property type="evidence" value="ECO:0007669"/>
    <property type="project" value="UniProtKB-SubCell"/>
</dbReference>
<evidence type="ECO:0000256" key="1">
    <source>
        <dbReference type="ARBA" id="ARBA00010936"/>
    </source>
</evidence>
<proteinExistence type="inferred from homology"/>
<feature type="active site" description="Proton donor/acceptor" evidence="7">
    <location>
        <position position="181"/>
    </location>
</feature>
<comment type="subcellular location">
    <subcellularLocation>
        <location evidence="7">Cytoplasm</location>
    </subcellularLocation>
</comment>
<evidence type="ECO:0000313" key="9">
    <source>
        <dbReference type="Proteomes" id="UP000619457"/>
    </source>
</evidence>
<comment type="caution">
    <text evidence="8">The sequence shown here is derived from an EMBL/GenBank/DDBJ whole genome shotgun (WGS) entry which is preliminary data.</text>
</comment>
<evidence type="ECO:0000256" key="6">
    <source>
        <dbReference type="ARBA" id="ARBA00056337"/>
    </source>
</evidence>
<dbReference type="InterPro" id="IPR028581">
    <property type="entry name" value="DeoC_typeI"/>
</dbReference>
<organism evidence="8 9">
    <name type="scientific">Echinicola pacifica</name>
    <dbReference type="NCBI Taxonomy" id="346377"/>
    <lineage>
        <taxon>Bacteria</taxon>
        <taxon>Pseudomonadati</taxon>
        <taxon>Bacteroidota</taxon>
        <taxon>Cytophagia</taxon>
        <taxon>Cytophagales</taxon>
        <taxon>Cyclobacteriaceae</taxon>
        <taxon>Echinicola</taxon>
    </lineage>
</organism>
<comment type="catalytic activity">
    <reaction evidence="5 7">
        <text>2-deoxy-D-ribose 5-phosphate = D-glyceraldehyde 3-phosphate + acetaldehyde</text>
        <dbReference type="Rhea" id="RHEA:12821"/>
        <dbReference type="ChEBI" id="CHEBI:15343"/>
        <dbReference type="ChEBI" id="CHEBI:59776"/>
        <dbReference type="ChEBI" id="CHEBI:62877"/>
        <dbReference type="EC" id="4.1.2.4"/>
    </reaction>
</comment>
<dbReference type="InterPro" id="IPR002915">
    <property type="entry name" value="DeoC/FbaB/LacD_aldolase"/>
</dbReference>
<dbReference type="SUPFAM" id="SSF51569">
    <property type="entry name" value="Aldolase"/>
    <property type="match status" value="1"/>
</dbReference>
<evidence type="ECO:0000256" key="3">
    <source>
        <dbReference type="ARBA" id="ARBA00023239"/>
    </source>
</evidence>
<dbReference type="RefSeq" id="WP_018475397.1">
    <property type="nucleotide sequence ID" value="NZ_BMWX01000005.1"/>
</dbReference>
<sequence>MKINEYLEHTMLKADLTDQDISKLVEEARKYQFVGVCVPPFWVKRVKRDLEDLPVQVVTVIGFPLGYQMTETKMAEAKIAIRDGADELDLVWSITAFKSGMNWPKIEMAKMAELCHESGKVLKVIVETAYLDTDELRQACKMATDAGVDYVKTSTGMASSGARLEDIRLMREILPAGVGIKASGGISTLQQAQDFIAAGADRIGTSKGHMIMEEIRK</sequence>
<feature type="active site" description="Proton donor/acceptor" evidence="7">
    <location>
        <position position="89"/>
    </location>
</feature>
<dbReference type="EC" id="4.1.2.4" evidence="7"/>
<comment type="pathway">
    <text evidence="7">Carbohydrate degradation; 2-deoxy-D-ribose 1-phosphate degradation; D-glyceraldehyde 3-phosphate and acetaldehyde from 2-deoxy-alpha-D-ribose 1-phosphate: step 2/2.</text>
</comment>
<evidence type="ECO:0000256" key="7">
    <source>
        <dbReference type="HAMAP-Rule" id="MF_00114"/>
    </source>
</evidence>
<dbReference type="GO" id="GO:0009264">
    <property type="term" value="P:deoxyribonucleotide catabolic process"/>
    <property type="evidence" value="ECO:0007669"/>
    <property type="project" value="UniProtKB-UniRule"/>
</dbReference>
<dbReference type="PANTHER" id="PTHR10889">
    <property type="entry name" value="DEOXYRIBOSE-PHOSPHATE ALDOLASE"/>
    <property type="match status" value="1"/>
</dbReference>
<dbReference type="NCBIfam" id="TIGR00126">
    <property type="entry name" value="deoC"/>
    <property type="match status" value="1"/>
</dbReference>
<name>A0A918UUV0_9BACT</name>
<dbReference type="AlphaFoldDB" id="A0A918UUV0"/>
<accession>A0A918UUV0</accession>
<feature type="active site" description="Schiff-base intermediate with acetaldehyde" evidence="7">
    <location>
        <position position="152"/>
    </location>
</feature>
<protein>
    <recommendedName>
        <fullName evidence="7">Deoxyribose-phosphate aldolase</fullName>
        <shortName evidence="7">DERA</shortName>
        <ecNumber evidence="7">4.1.2.4</ecNumber>
    </recommendedName>
    <alternativeName>
        <fullName evidence="7">2-deoxy-D-ribose 5-phosphate aldolase</fullName>
    </alternativeName>
    <alternativeName>
        <fullName evidence="7">Phosphodeoxyriboaldolase</fullName>
        <shortName evidence="7">Deoxyriboaldolase</shortName>
    </alternativeName>
</protein>
<reference evidence="8" key="1">
    <citation type="journal article" date="2014" name="Int. J. Syst. Evol. Microbiol.">
        <title>Complete genome sequence of Corynebacterium casei LMG S-19264T (=DSM 44701T), isolated from a smear-ripened cheese.</title>
        <authorList>
            <consortium name="US DOE Joint Genome Institute (JGI-PGF)"/>
            <person name="Walter F."/>
            <person name="Albersmeier A."/>
            <person name="Kalinowski J."/>
            <person name="Ruckert C."/>
        </authorList>
    </citation>
    <scope>NUCLEOTIDE SEQUENCE</scope>
    <source>
        <strain evidence="8">KCTC 12368</strain>
    </source>
</reference>
<dbReference type="PANTHER" id="PTHR10889:SF1">
    <property type="entry name" value="DEOXYRIBOSE-PHOSPHATE ALDOLASE"/>
    <property type="match status" value="1"/>
</dbReference>
<dbReference type="Gene3D" id="3.20.20.70">
    <property type="entry name" value="Aldolase class I"/>
    <property type="match status" value="1"/>
</dbReference>
<reference evidence="8" key="2">
    <citation type="submission" date="2020-09" db="EMBL/GenBank/DDBJ databases">
        <authorList>
            <person name="Sun Q."/>
            <person name="Kim S."/>
        </authorList>
    </citation>
    <scope>NUCLEOTIDE SEQUENCE</scope>
    <source>
        <strain evidence="8">KCTC 12368</strain>
    </source>
</reference>
<dbReference type="GO" id="GO:0004139">
    <property type="term" value="F:deoxyribose-phosphate aldolase activity"/>
    <property type="evidence" value="ECO:0007669"/>
    <property type="project" value="UniProtKB-UniRule"/>
</dbReference>
<evidence type="ECO:0000256" key="2">
    <source>
        <dbReference type="ARBA" id="ARBA00022490"/>
    </source>
</evidence>
<dbReference type="InterPro" id="IPR011343">
    <property type="entry name" value="DeoC"/>
</dbReference>
<keyword evidence="2 7" id="KW-0963">Cytoplasm</keyword>
<dbReference type="HAMAP" id="MF_00114">
    <property type="entry name" value="DeoC_type1"/>
    <property type="match status" value="1"/>
</dbReference>
<dbReference type="Proteomes" id="UP000619457">
    <property type="component" value="Unassembled WGS sequence"/>
</dbReference>
<dbReference type="FunFam" id="3.20.20.70:FF:000044">
    <property type="entry name" value="Deoxyribose-phosphate aldolase"/>
    <property type="match status" value="1"/>
</dbReference>
<dbReference type="SMART" id="SM01133">
    <property type="entry name" value="DeoC"/>
    <property type="match status" value="1"/>
</dbReference>
<keyword evidence="3 7" id="KW-0456">Lyase</keyword>
<dbReference type="Pfam" id="PF01791">
    <property type="entry name" value="DeoC"/>
    <property type="match status" value="1"/>
</dbReference>
<gene>
    <name evidence="7 8" type="primary">deoC</name>
    <name evidence="8" type="ORF">GCM10007049_30290</name>
</gene>
<dbReference type="InterPro" id="IPR013785">
    <property type="entry name" value="Aldolase_TIM"/>
</dbReference>
<keyword evidence="4 7" id="KW-0704">Schiff base</keyword>
<evidence type="ECO:0000313" key="8">
    <source>
        <dbReference type="EMBL" id="GGZ34827.1"/>
    </source>
</evidence>
<dbReference type="GO" id="GO:0016052">
    <property type="term" value="P:carbohydrate catabolic process"/>
    <property type="evidence" value="ECO:0007669"/>
    <property type="project" value="TreeGrafter"/>
</dbReference>